<feature type="compositionally biased region" description="Basic and acidic residues" evidence="1">
    <location>
        <begin position="11"/>
        <end position="27"/>
    </location>
</feature>
<name>A0A381WF99_9ZZZZ</name>
<dbReference type="AlphaFoldDB" id="A0A381WF99"/>
<sequence>MGKRASPEGYGGKKETRKNDFPAFREI</sequence>
<dbReference type="EMBL" id="UINC01011479">
    <property type="protein sequence ID" value="SVA50647.1"/>
    <property type="molecule type" value="Genomic_DNA"/>
</dbReference>
<evidence type="ECO:0000313" key="2">
    <source>
        <dbReference type="EMBL" id="SVA50647.1"/>
    </source>
</evidence>
<accession>A0A381WF99</accession>
<protein>
    <submittedName>
        <fullName evidence="2">Uncharacterized protein</fullName>
    </submittedName>
</protein>
<evidence type="ECO:0000256" key="1">
    <source>
        <dbReference type="SAM" id="MobiDB-lite"/>
    </source>
</evidence>
<gene>
    <name evidence="2" type="ORF">METZ01_LOCUS103501</name>
</gene>
<reference evidence="2" key="1">
    <citation type="submission" date="2018-05" db="EMBL/GenBank/DDBJ databases">
        <authorList>
            <person name="Lanie J.A."/>
            <person name="Ng W.-L."/>
            <person name="Kazmierczak K.M."/>
            <person name="Andrzejewski T.M."/>
            <person name="Davidsen T.M."/>
            <person name="Wayne K.J."/>
            <person name="Tettelin H."/>
            <person name="Glass J.I."/>
            <person name="Rusch D."/>
            <person name="Podicherti R."/>
            <person name="Tsui H.-C.T."/>
            <person name="Winkler M.E."/>
        </authorList>
    </citation>
    <scope>NUCLEOTIDE SEQUENCE</scope>
</reference>
<feature type="region of interest" description="Disordered" evidence="1">
    <location>
        <begin position="1"/>
        <end position="27"/>
    </location>
</feature>
<proteinExistence type="predicted"/>
<organism evidence="2">
    <name type="scientific">marine metagenome</name>
    <dbReference type="NCBI Taxonomy" id="408172"/>
    <lineage>
        <taxon>unclassified sequences</taxon>
        <taxon>metagenomes</taxon>
        <taxon>ecological metagenomes</taxon>
    </lineage>
</organism>